<organism evidence="2 3">
    <name type="scientific">[Clostridium] citroniae WAL-19142</name>
    <dbReference type="NCBI Taxonomy" id="742734"/>
    <lineage>
        <taxon>Bacteria</taxon>
        <taxon>Bacillati</taxon>
        <taxon>Bacillota</taxon>
        <taxon>Clostridia</taxon>
        <taxon>Lachnospirales</taxon>
        <taxon>Lachnospiraceae</taxon>
        <taxon>Enterocloster</taxon>
    </lineage>
</organism>
<protein>
    <recommendedName>
        <fullName evidence="4">DUF3953 domain-containing protein</fullName>
    </recommendedName>
</protein>
<sequence length="79" mass="8552">MNNPKLLFSILTIFFAALGLTGILPYNISLPVMFIFLGLALLVNAKESLDKGRKGDAAMFAGMAVLIYGITAYNLLSRL</sequence>
<dbReference type="AlphaFoldDB" id="A0A0J9BQL4"/>
<keyword evidence="1" id="KW-1133">Transmembrane helix</keyword>
<dbReference type="EMBL" id="ADLK01000037">
    <property type="protein sequence ID" value="KMW14456.1"/>
    <property type="molecule type" value="Genomic_DNA"/>
</dbReference>
<keyword evidence="1" id="KW-0812">Transmembrane</keyword>
<dbReference type="GeneID" id="93164296"/>
<proteinExistence type="predicted"/>
<comment type="caution">
    <text evidence="2">The sequence shown here is derived from an EMBL/GenBank/DDBJ whole genome shotgun (WGS) entry which is preliminary data.</text>
</comment>
<name>A0A0J9BQL4_9FIRM</name>
<feature type="transmembrane region" description="Helical" evidence="1">
    <location>
        <begin position="57"/>
        <end position="76"/>
    </location>
</feature>
<reference evidence="2 3" key="1">
    <citation type="submission" date="2011-04" db="EMBL/GenBank/DDBJ databases">
        <title>The Genome Sequence of Clostridium citroniae WAL-19142.</title>
        <authorList>
            <consortium name="The Broad Institute Genome Sequencing Platform"/>
            <person name="Earl A."/>
            <person name="Ward D."/>
            <person name="Feldgarden M."/>
            <person name="Gevers D."/>
            <person name="Warren Y.A."/>
            <person name="Tyrrell K.L."/>
            <person name="Citron D.M."/>
            <person name="Goldstein E.J."/>
            <person name="Daigneault M."/>
            <person name="Allen-Vercoe E."/>
            <person name="Young S.K."/>
            <person name="Zeng Q."/>
            <person name="Gargeya S."/>
            <person name="Fitzgerald M."/>
            <person name="Haas B."/>
            <person name="Abouelleil A."/>
            <person name="Alvarado L."/>
            <person name="Arachchi H.M."/>
            <person name="Berlin A."/>
            <person name="Brown A."/>
            <person name="Chapman S.B."/>
            <person name="Chen Z."/>
            <person name="Dunbar C."/>
            <person name="Freedman E."/>
            <person name="Gearin G."/>
            <person name="Gellesch M."/>
            <person name="Goldberg J."/>
            <person name="Griggs A."/>
            <person name="Gujja S."/>
            <person name="Heilman E.R."/>
            <person name="Heiman D."/>
            <person name="Howarth C."/>
            <person name="Larson L."/>
            <person name="Lui A."/>
            <person name="MacDonald P.J."/>
            <person name="Mehta T."/>
            <person name="Montmayeur A."/>
            <person name="Murphy C."/>
            <person name="Neiman D."/>
            <person name="Pearson M."/>
            <person name="Priest M."/>
            <person name="Roberts A."/>
            <person name="Saif S."/>
            <person name="Shea T."/>
            <person name="Shenoy N."/>
            <person name="Sisk P."/>
            <person name="Stolte C."/>
            <person name="Sykes S."/>
            <person name="White J."/>
            <person name="Yandava C."/>
            <person name="Wortman J."/>
            <person name="Nusbaum C."/>
            <person name="Birren B."/>
        </authorList>
    </citation>
    <scope>NUCLEOTIDE SEQUENCE [LARGE SCALE GENOMIC DNA]</scope>
    <source>
        <strain evidence="2 3">WAL-19142</strain>
    </source>
</reference>
<dbReference type="RefSeq" id="WP_048930865.1">
    <property type="nucleotide sequence ID" value="NZ_KQ235883.1"/>
</dbReference>
<feature type="transmembrane region" description="Helical" evidence="1">
    <location>
        <begin position="29"/>
        <end position="45"/>
    </location>
</feature>
<accession>A0A0J9BQL4</accession>
<evidence type="ECO:0008006" key="4">
    <source>
        <dbReference type="Google" id="ProtNLM"/>
    </source>
</evidence>
<evidence type="ECO:0000313" key="2">
    <source>
        <dbReference type="EMBL" id="KMW14456.1"/>
    </source>
</evidence>
<dbReference type="Proteomes" id="UP000037392">
    <property type="component" value="Unassembled WGS sequence"/>
</dbReference>
<evidence type="ECO:0000256" key="1">
    <source>
        <dbReference type="SAM" id="Phobius"/>
    </source>
</evidence>
<evidence type="ECO:0000313" key="3">
    <source>
        <dbReference type="Proteomes" id="UP000037392"/>
    </source>
</evidence>
<dbReference type="OrthoDB" id="2062462at2"/>
<keyword evidence="1" id="KW-0472">Membrane</keyword>
<gene>
    <name evidence="2" type="ORF">HMPREF9470_04762</name>
</gene>
<dbReference type="PATRIC" id="fig|742734.4.peg.5099"/>